<dbReference type="PANTHER" id="PTHR12110">
    <property type="entry name" value="HYDROXYPYRUVATE ISOMERASE"/>
    <property type="match status" value="1"/>
</dbReference>
<dbReference type="EMBL" id="KF831414">
    <property type="protein sequence ID" value="AJG37933.1"/>
    <property type="molecule type" value="Genomic_DNA"/>
</dbReference>
<dbReference type="InterPro" id="IPR036237">
    <property type="entry name" value="Xyl_isomerase-like_sf"/>
</dbReference>
<keyword evidence="2" id="KW-0413">Isomerase</keyword>
<name>A0A0B5KUA7_9FIRM</name>
<protein>
    <submittedName>
        <fullName evidence="2">Xylose isomerase domain-containing protein</fullName>
    </submittedName>
</protein>
<dbReference type="Gene3D" id="3.20.20.150">
    <property type="entry name" value="Divalent-metal-dependent TIM barrel enzymes"/>
    <property type="match status" value="1"/>
</dbReference>
<feature type="domain" description="Xylose isomerase-like TIM barrel" evidence="1">
    <location>
        <begin position="16"/>
        <end position="236"/>
    </location>
</feature>
<dbReference type="AlphaFoldDB" id="A0A0B5KUA7"/>
<reference evidence="2" key="1">
    <citation type="journal article" date="2015" name="Environ. Microbiol.">
        <title>Pressure adaptation is linked to thermal adaptation in salt-saturated marine habitats.</title>
        <authorList>
            <consortium name="The MAMBA Consortium"/>
            <person name="Alcaide M."/>
            <person name="Stogios P.J."/>
            <person name="Lafraya A."/>
            <person name="Tchigvintsev A."/>
            <person name="Flick R."/>
            <person name="Bargiela R."/>
            <person name="Chernikova T.N."/>
            <person name="Reva O.N."/>
            <person name="Hai T."/>
            <person name="Leggewie C.C."/>
            <person name="Katzke N."/>
            <person name="La Cono V."/>
            <person name="Matesanz R."/>
            <person name="Jebbar M."/>
            <person name="Jaeger K.E."/>
            <person name="Yakimov M.M."/>
            <person name="Yakunin A.F."/>
            <person name="Golyshin P.N."/>
            <person name="Golyshina O.V."/>
            <person name="Savchenko A."/>
            <person name="Ferrer M."/>
        </authorList>
    </citation>
    <scope>NUCLEOTIDE SEQUENCE</scope>
</reference>
<dbReference type="InterPro" id="IPR050312">
    <property type="entry name" value="IolE/XylAMocC-like"/>
</dbReference>
<dbReference type="GO" id="GO:0016853">
    <property type="term" value="F:isomerase activity"/>
    <property type="evidence" value="ECO:0007669"/>
    <property type="project" value="UniProtKB-KW"/>
</dbReference>
<organism evidence="2">
    <name type="scientific">Firmicutes bacterium enrichment culture clone fosmid MGS-M1</name>
    <dbReference type="NCBI Taxonomy" id="1549348"/>
    <lineage>
        <taxon>Bacteria</taxon>
        <taxon>Bacillati</taxon>
        <taxon>Bacillota</taxon>
        <taxon>environmental samples</taxon>
    </lineage>
</organism>
<evidence type="ECO:0000259" key="1">
    <source>
        <dbReference type="Pfam" id="PF01261"/>
    </source>
</evidence>
<sequence>MKLGMISHYSNEALSYVKSKGLSYVEFTINHHENEFFDALSETMKLLSQHKQHVLSVGRWGTDRITKDGVNQDELLVNKKMIDACVSLNAPVFVTGVNYVSELSESQNMTYALAYLNELMTYANDKKIKLAVYNCRWNNFIVGPDTWDIVLKEVPGIGIKYDPSHAIYDFKNYLKEIKDYGKYIYHFHLKGALIVDNERVDDPPAGLDMTNWKAVMGLLYFHGYQGGLSIEPHSHIWKHELGDFGIDYTIDFFKPMIKGEK</sequence>
<dbReference type="SUPFAM" id="SSF51658">
    <property type="entry name" value="Xylose isomerase-like"/>
    <property type="match status" value="1"/>
</dbReference>
<proteinExistence type="predicted"/>
<accession>A0A0B5KUA7</accession>
<dbReference type="Pfam" id="PF01261">
    <property type="entry name" value="AP_endonuc_2"/>
    <property type="match status" value="1"/>
</dbReference>
<evidence type="ECO:0000313" key="2">
    <source>
        <dbReference type="EMBL" id="AJG37933.1"/>
    </source>
</evidence>
<dbReference type="InterPro" id="IPR013022">
    <property type="entry name" value="Xyl_isomerase-like_TIM-brl"/>
</dbReference>
<dbReference type="PANTHER" id="PTHR12110:SF21">
    <property type="entry name" value="XYLOSE ISOMERASE-LIKE TIM BARREL DOMAIN-CONTAINING PROTEIN"/>
    <property type="match status" value="1"/>
</dbReference>